<name>A0A9P4MXV2_9PLEO</name>
<dbReference type="EMBL" id="ML986823">
    <property type="protein sequence ID" value="KAF2257893.1"/>
    <property type="molecule type" value="Genomic_DNA"/>
</dbReference>
<evidence type="ECO:0000313" key="3">
    <source>
        <dbReference type="Proteomes" id="UP000800093"/>
    </source>
</evidence>
<keyword evidence="1" id="KW-0732">Signal</keyword>
<sequence length="175" mass="18653">MKEAALSTLDNALFIRVLAVLHLDGSVTAGKAMRYPARDKAVYIHRELRCCTGRNAAMRQAWKLGLGFESTLDTSSRFSEPMPPCDEGALPSAGAWTMHGRDGSGKLRQEVTVTSTQGNPLHAVVLGGHCSSWATSPCSPRCYQPMATRIVGIGMGHSKLISCESTSSSSVARAS</sequence>
<evidence type="ECO:0000256" key="1">
    <source>
        <dbReference type="SAM" id="SignalP"/>
    </source>
</evidence>
<accession>A0A9P4MXV2</accession>
<proteinExistence type="predicted"/>
<gene>
    <name evidence="2" type="ORF">CC78DRAFT_549554</name>
</gene>
<keyword evidence="3" id="KW-1185">Reference proteome</keyword>
<dbReference type="Proteomes" id="UP000800093">
    <property type="component" value="Unassembled WGS sequence"/>
</dbReference>
<evidence type="ECO:0000313" key="2">
    <source>
        <dbReference type="EMBL" id="KAF2257893.1"/>
    </source>
</evidence>
<comment type="caution">
    <text evidence="2">The sequence shown here is derived from an EMBL/GenBank/DDBJ whole genome shotgun (WGS) entry which is preliminary data.</text>
</comment>
<dbReference type="AlphaFoldDB" id="A0A9P4MXV2"/>
<feature type="signal peptide" evidence="1">
    <location>
        <begin position="1"/>
        <end position="29"/>
    </location>
</feature>
<reference evidence="3" key="1">
    <citation type="journal article" date="2020" name="Stud. Mycol.">
        <title>101 Dothideomycetes genomes: A test case for predicting lifestyles and emergence of pathogens.</title>
        <authorList>
            <person name="Haridas S."/>
            <person name="Albert R."/>
            <person name="Binder M."/>
            <person name="Bloem J."/>
            <person name="LaButti K."/>
            <person name="Salamov A."/>
            <person name="Andreopoulos B."/>
            <person name="Baker S."/>
            <person name="Barry K."/>
            <person name="Bills G."/>
            <person name="Bluhm B."/>
            <person name="Cannon C."/>
            <person name="Castanera R."/>
            <person name="Culley D."/>
            <person name="Daum C."/>
            <person name="Ezra D."/>
            <person name="Gonzalez J."/>
            <person name="Henrissat B."/>
            <person name="Kuo A."/>
            <person name="Liang C."/>
            <person name="Lipzen A."/>
            <person name="Lutzoni F."/>
            <person name="Magnuson J."/>
            <person name="Mondo S."/>
            <person name="Nolan M."/>
            <person name="Ohm R."/>
            <person name="Pangilinan J."/>
            <person name="Park H.-J."/>
            <person name="Ramirez L."/>
            <person name="Alfaro M."/>
            <person name="Sun H."/>
            <person name="Tritt A."/>
            <person name="Yoshinaga Y."/>
            <person name="Zwiers L.-H."/>
            <person name="Turgeon B."/>
            <person name="Goodwin S."/>
            <person name="Spatafora J."/>
            <person name="Crous P."/>
            <person name="Grigoriev I."/>
        </authorList>
    </citation>
    <scope>NUCLEOTIDE SEQUENCE [LARGE SCALE GENOMIC DNA]</scope>
    <source>
        <strain evidence="3">CBS 304.66</strain>
    </source>
</reference>
<feature type="chain" id="PRO_5040368668" evidence="1">
    <location>
        <begin position="30"/>
        <end position="175"/>
    </location>
</feature>
<protein>
    <submittedName>
        <fullName evidence="2">Uncharacterized protein</fullName>
    </submittedName>
</protein>
<organism evidence="2 3">
    <name type="scientific">Lojkania enalia</name>
    <dbReference type="NCBI Taxonomy" id="147567"/>
    <lineage>
        <taxon>Eukaryota</taxon>
        <taxon>Fungi</taxon>
        <taxon>Dikarya</taxon>
        <taxon>Ascomycota</taxon>
        <taxon>Pezizomycotina</taxon>
        <taxon>Dothideomycetes</taxon>
        <taxon>Pleosporomycetidae</taxon>
        <taxon>Pleosporales</taxon>
        <taxon>Pleosporales incertae sedis</taxon>
        <taxon>Lojkania</taxon>
    </lineage>
</organism>